<evidence type="ECO:0000313" key="2">
    <source>
        <dbReference type="Proteomes" id="UP000070352"/>
    </source>
</evidence>
<comment type="caution">
    <text evidence="1">The sequence shown here is derived from an EMBL/GenBank/DDBJ whole genome shotgun (WGS) entry which is preliminary data.</text>
</comment>
<dbReference type="OrthoDB" id="9780579at2"/>
<accession>A0A135L5C5</accession>
<organism evidence="1 2">
    <name type="scientific">Tepidibacillus decaturensis</name>
    <dbReference type="NCBI Taxonomy" id="1413211"/>
    <lineage>
        <taxon>Bacteria</taxon>
        <taxon>Bacillati</taxon>
        <taxon>Bacillota</taxon>
        <taxon>Bacilli</taxon>
        <taxon>Bacillales</taxon>
        <taxon>Bacillaceae</taxon>
        <taxon>Tepidibacillus</taxon>
    </lineage>
</organism>
<dbReference type="Pfam" id="PF12007">
    <property type="entry name" value="DUF3501"/>
    <property type="match status" value="1"/>
</dbReference>
<evidence type="ECO:0000313" key="1">
    <source>
        <dbReference type="EMBL" id="KXG44198.1"/>
    </source>
</evidence>
<name>A0A135L5C5_9BACI</name>
<proteinExistence type="predicted"/>
<dbReference type="EMBL" id="LSKU01000001">
    <property type="protein sequence ID" value="KXG44198.1"/>
    <property type="molecule type" value="Genomic_DNA"/>
</dbReference>
<dbReference type="InterPro" id="IPR021890">
    <property type="entry name" value="DUF3501"/>
</dbReference>
<dbReference type="Proteomes" id="UP000070352">
    <property type="component" value="Unassembled WGS sequence"/>
</dbReference>
<keyword evidence="2" id="KW-1185">Reference proteome</keyword>
<dbReference type="AlphaFoldDB" id="A0A135L5C5"/>
<protein>
    <submittedName>
        <fullName evidence="1">Uncharacterized protein</fullName>
    </submittedName>
</protein>
<reference evidence="1 2" key="1">
    <citation type="submission" date="2016-02" db="EMBL/GenBank/DDBJ databases">
        <title>Draft Genome for Tepidibacillus decaturensis nov. sp. Strain Z9, an Anaerobic, Moderately Thermophilic and Heterotrophic Bacterium from Deep Subsurface of the Illinois Basin, USA.</title>
        <authorList>
            <person name="Dong Y."/>
            <person name="Chang J.Y."/>
            <person name="Sanford R."/>
            <person name="Fouke B.W."/>
        </authorList>
    </citation>
    <scope>NUCLEOTIDE SEQUENCE [LARGE SCALE GENOMIC DNA]</scope>
    <source>
        <strain evidence="1 2">Z9</strain>
    </source>
</reference>
<gene>
    <name evidence="1" type="ORF">U473_09430</name>
</gene>
<sequence>MRRVSISDRMTGLFESKLTVFYQIQEMIRAEQITNDTYIEEMLDVYNDLLPEPNELTMTLFIEIPNQQELREFNKTIVGIEKAVELVFDSHVITSYEPDAEDEDDEKYTQSVHYLHFPFSDSQKQAFLNTDKVTLRVNHANYQRETTLSKELVAELQKQLANQ</sequence>
<dbReference type="RefSeq" id="WP_068725625.1">
    <property type="nucleotide sequence ID" value="NZ_LSKU01000001.1"/>
</dbReference>
<dbReference type="STRING" id="1413211.U473_09430"/>